<gene>
    <name evidence="2" type="ORF">COMA1_40273</name>
</gene>
<sequence>MRTDDRDREEIRREQMAVRPRFRPQEPFEPLPTRTPVTPPPEVRISVPLDGLNLQQDWAWCKKCEGLFFGPGVSSSRCPIGGTHTPPLESQSGNYSLPYNAAPDPSRQSDWRWCNKCQGLFYGPGAANSLCPAGGTHAPAAESGSWDYSLPHNVAPNTFRQSDWRWCNKCQGLFYGRYVANSACMAGGTHAPAAESGSWDYSLLASPFIDPRVTPPPVPPPPPRVLSSSRTLVDTVALRFDPVTHPYIFSAGAGTQGGAEVERIVLRYPPDGPNGRQHSYFRDQTKPNRFFFLPDSFKLARTRIAPFVPAMTIRPVQNENPEQRDLIEIFAELRPDLDGARLLAAKVALRAHIPVSSATTGNEPELESLTAQAQVELSVLRSGLVQTVKTDSLVDLGNGFSIHEYVAQKDFQQIFAALKSTRDVPLFRGQVVVSTDLSAPDLIPVNIRFADMEGEVFLYKEQTNSTAGTVTATLQNATESPFGIEALPVWLRRAGVQVQGRIDGLDLSTPVVLQPSASIEITIHPSQSLPGEGGIDAIFDISQIHGLPDHKKIWDYIIDESVLPAGSRTITVSGAPTAFAEGQPPDERVTSIGLEFQNNVTVTLDASHLNTQVSVPTSLYEQLFPSTPPKTTPYWYRQTIFYESGRIADSDWRQDNSAFLPVPKGGN</sequence>
<evidence type="ECO:0000313" key="2">
    <source>
        <dbReference type="EMBL" id="CUS37820.1"/>
    </source>
</evidence>
<dbReference type="Proteomes" id="UP000199032">
    <property type="component" value="Unassembled WGS sequence"/>
</dbReference>
<dbReference type="EMBL" id="CZQA01000010">
    <property type="protein sequence ID" value="CUS37820.1"/>
    <property type="molecule type" value="Genomic_DNA"/>
</dbReference>
<organism evidence="2 3">
    <name type="scientific">Candidatus Nitrospira nitrosa</name>
    <dbReference type="NCBI Taxonomy" id="1742972"/>
    <lineage>
        <taxon>Bacteria</taxon>
        <taxon>Pseudomonadati</taxon>
        <taxon>Nitrospirota</taxon>
        <taxon>Nitrospiria</taxon>
        <taxon>Nitrospirales</taxon>
        <taxon>Nitrospiraceae</taxon>
        <taxon>Nitrospira</taxon>
    </lineage>
</organism>
<feature type="region of interest" description="Disordered" evidence="1">
    <location>
        <begin position="1"/>
        <end position="40"/>
    </location>
</feature>
<dbReference type="AlphaFoldDB" id="A0A0S4LJT4"/>
<evidence type="ECO:0000256" key="1">
    <source>
        <dbReference type="SAM" id="MobiDB-lite"/>
    </source>
</evidence>
<protein>
    <submittedName>
        <fullName evidence="2">Uncharacterized protein</fullName>
    </submittedName>
</protein>
<proteinExistence type="predicted"/>
<name>A0A0S4LJT4_9BACT</name>
<accession>A0A0S4LJT4</accession>
<feature type="compositionally biased region" description="Basic and acidic residues" evidence="1">
    <location>
        <begin position="1"/>
        <end position="16"/>
    </location>
</feature>
<dbReference type="STRING" id="1742972.COMA1_40273"/>
<reference evidence="2 3" key="1">
    <citation type="submission" date="2015-10" db="EMBL/GenBank/DDBJ databases">
        <authorList>
            <person name="Gilbert D.G."/>
        </authorList>
    </citation>
    <scope>NUCLEOTIDE SEQUENCE [LARGE SCALE GENOMIC DNA]</scope>
    <source>
        <strain evidence="2">COMA1</strain>
    </source>
</reference>
<evidence type="ECO:0000313" key="3">
    <source>
        <dbReference type="Proteomes" id="UP000199032"/>
    </source>
</evidence>
<keyword evidence="3" id="KW-1185">Reference proteome</keyword>